<sequence>MSIESSLSLFAMVAIAVPMLGSLLIVMLPRPYAKWICAFAGGIATVASVGLAATFAGNGMNAVDVTWASMGQTLVMGFIFDRMSTLLAPAFVAIGLLVVIYSFPYMSDKNKEHPDAPRRRFYVYFSTFIGAMAGLAYSSTIVGQLVFFEITGVCSWGLISYYMTPTAKKAGMKALIITHIGALGLYIGAAFLFAGTGTFALSAISQLDSGMKTVVLLLILFAAWAKSAQFPLYMWLPSAMEAPTPVSAYLHGASMVKVGVCVFARALASAGDIPEIVGWVAIIDAVVTMLFGFLMYLPQKDMKRLLAFSTIAQLAYVFFGLGLSVFGSQMAFNGAVEHIFNHAFTKTLFFLIAGSLSFTLGTRMLPKIQGLMKKYPVTGVGFAVAATAIAGVPPMSTFFSKFQIISGGFAVGATNTVIFVLVCVMVVETVATFAWFLRWMGKVLPGEPSETVAAGQPLPRAMAFVFVVLMIMVVVAGPLSSSWMG</sequence>
<dbReference type="InterPro" id="IPR001516">
    <property type="entry name" value="Proton_antipo_N"/>
</dbReference>
<dbReference type="InterPro" id="IPR003945">
    <property type="entry name" value="NU5C-like"/>
</dbReference>
<keyword evidence="4 6" id="KW-0472">Membrane</keyword>
<dbReference type="PANTHER" id="PTHR42829:SF2">
    <property type="entry name" value="NADH-UBIQUINONE OXIDOREDUCTASE CHAIN 5"/>
    <property type="match status" value="1"/>
</dbReference>
<dbReference type="InterPro" id="IPR001750">
    <property type="entry name" value="ND/Mrp_TM"/>
</dbReference>
<evidence type="ECO:0000313" key="11">
    <source>
        <dbReference type="Proteomes" id="UP000225608"/>
    </source>
</evidence>
<organism evidence="9 11">
    <name type="scientific">Collinsella aerofaciens</name>
    <dbReference type="NCBI Taxonomy" id="74426"/>
    <lineage>
        <taxon>Bacteria</taxon>
        <taxon>Bacillati</taxon>
        <taxon>Actinomycetota</taxon>
        <taxon>Coriobacteriia</taxon>
        <taxon>Coriobacteriales</taxon>
        <taxon>Coriobacteriaceae</taxon>
        <taxon>Collinsella</taxon>
    </lineage>
</organism>
<dbReference type="AlphaFoldDB" id="A0A2D1TVS8"/>
<protein>
    <submittedName>
        <fullName evidence="9">Hydrogenase 4 subunit D</fullName>
    </submittedName>
    <submittedName>
        <fullName evidence="10">Na(+)/H(+) antiporter subunit A</fullName>
    </submittedName>
</protein>
<dbReference type="GO" id="GO:0012505">
    <property type="term" value="C:endomembrane system"/>
    <property type="evidence" value="ECO:0007669"/>
    <property type="project" value="UniProtKB-SubCell"/>
</dbReference>
<evidence type="ECO:0000256" key="4">
    <source>
        <dbReference type="ARBA" id="ARBA00023136"/>
    </source>
</evidence>
<feature type="transmembrane region" description="Helical" evidence="6">
    <location>
        <begin position="416"/>
        <end position="437"/>
    </location>
</feature>
<dbReference type="PANTHER" id="PTHR42829">
    <property type="entry name" value="NADH-UBIQUINONE OXIDOREDUCTASE CHAIN 5"/>
    <property type="match status" value="1"/>
</dbReference>
<dbReference type="RefSeq" id="WP_006234112.1">
    <property type="nucleotide sequence ID" value="NZ_CABKPD010000022.1"/>
</dbReference>
<feature type="transmembrane region" description="Helical" evidence="6">
    <location>
        <begin position="347"/>
        <end position="365"/>
    </location>
</feature>
<feature type="domain" description="NADH-Ubiquinone oxidoreductase (complex I) chain 5 N-terminal" evidence="8">
    <location>
        <begin position="67"/>
        <end position="109"/>
    </location>
</feature>
<reference evidence="9 11" key="1">
    <citation type="submission" date="2017-10" db="EMBL/GenBank/DDBJ databases">
        <title>Complete genome sequence of Collinsella aerofaciens isolated from the gut of a healthy adult Indian.</title>
        <authorList>
            <person name="Bag S."/>
            <person name="Ghosh T.S."/>
            <person name="Das B."/>
        </authorList>
    </citation>
    <scope>NUCLEOTIDE SEQUENCE [LARGE SCALE GENOMIC DNA]</scope>
    <source>
        <strain evidence="9">Indica</strain>
        <strain evidence="11">indica</strain>
    </source>
</reference>
<dbReference type="Pfam" id="PF00662">
    <property type="entry name" value="Proton_antipo_N"/>
    <property type="match status" value="1"/>
</dbReference>
<feature type="transmembrane region" description="Helical" evidence="6">
    <location>
        <begin position="75"/>
        <end position="100"/>
    </location>
</feature>
<dbReference type="GO" id="GO:0008137">
    <property type="term" value="F:NADH dehydrogenase (ubiquinone) activity"/>
    <property type="evidence" value="ECO:0007669"/>
    <property type="project" value="InterPro"/>
</dbReference>
<dbReference type="EMBL" id="CABWIF010000011">
    <property type="protein sequence ID" value="VWL93015.1"/>
    <property type="molecule type" value="Genomic_DNA"/>
</dbReference>
<dbReference type="GO" id="GO:0003954">
    <property type="term" value="F:NADH dehydrogenase activity"/>
    <property type="evidence" value="ECO:0007669"/>
    <property type="project" value="TreeGrafter"/>
</dbReference>
<dbReference type="GO" id="GO:0042773">
    <property type="term" value="P:ATP synthesis coupled electron transport"/>
    <property type="evidence" value="ECO:0007669"/>
    <property type="project" value="InterPro"/>
</dbReference>
<feature type="transmembrane region" description="Helical" evidence="6">
    <location>
        <begin position="276"/>
        <end position="298"/>
    </location>
</feature>
<dbReference type="Pfam" id="PF00361">
    <property type="entry name" value="Proton_antipo_M"/>
    <property type="match status" value="1"/>
</dbReference>
<feature type="transmembrane region" description="Helical" evidence="6">
    <location>
        <begin position="214"/>
        <end position="236"/>
    </location>
</feature>
<evidence type="ECO:0000259" key="8">
    <source>
        <dbReference type="Pfam" id="PF00662"/>
    </source>
</evidence>
<name>A0A2D1TVS8_9ACTN</name>
<evidence type="ECO:0000256" key="5">
    <source>
        <dbReference type="RuleBase" id="RU000320"/>
    </source>
</evidence>
<evidence type="ECO:0000313" key="12">
    <source>
        <dbReference type="Proteomes" id="UP000368032"/>
    </source>
</evidence>
<feature type="transmembrane region" description="Helical" evidence="6">
    <location>
        <begin position="458"/>
        <end position="479"/>
    </location>
</feature>
<accession>A0A2D1TVS8</accession>
<dbReference type="NCBIfam" id="NF005097">
    <property type="entry name" value="PRK06525.1"/>
    <property type="match status" value="1"/>
</dbReference>
<evidence type="ECO:0000256" key="2">
    <source>
        <dbReference type="ARBA" id="ARBA00022692"/>
    </source>
</evidence>
<dbReference type="Proteomes" id="UP000368032">
    <property type="component" value="Unassembled WGS sequence"/>
</dbReference>
<feature type="transmembrane region" description="Helical" evidence="6">
    <location>
        <begin position="305"/>
        <end position="327"/>
    </location>
</feature>
<feature type="transmembrane region" description="Helical" evidence="6">
    <location>
        <begin position="145"/>
        <end position="162"/>
    </location>
</feature>
<feature type="transmembrane region" description="Helical" evidence="6">
    <location>
        <begin position="174"/>
        <end position="194"/>
    </location>
</feature>
<feature type="domain" description="NADH:quinone oxidoreductase/Mrp antiporter transmembrane" evidence="7">
    <location>
        <begin position="144"/>
        <end position="422"/>
    </location>
</feature>
<dbReference type="GO" id="GO:0016020">
    <property type="term" value="C:membrane"/>
    <property type="evidence" value="ECO:0007669"/>
    <property type="project" value="UniProtKB-SubCell"/>
</dbReference>
<reference evidence="10 12" key="2">
    <citation type="submission" date="2019-10" db="EMBL/GenBank/DDBJ databases">
        <authorList>
            <person name="Wolf R A."/>
        </authorList>
    </citation>
    <scope>NUCLEOTIDE SEQUENCE [LARGE SCALE GENOMIC DNA]</scope>
    <source>
        <strain evidence="10">Collinsella_aerofaciens_DSM_13712</strain>
    </source>
</reference>
<evidence type="ECO:0000313" key="9">
    <source>
        <dbReference type="EMBL" id="ATP53394.1"/>
    </source>
</evidence>
<dbReference type="Proteomes" id="UP000225608">
    <property type="component" value="Chromosome"/>
</dbReference>
<feature type="transmembrane region" description="Helical" evidence="6">
    <location>
        <begin position="121"/>
        <end position="139"/>
    </location>
</feature>
<feature type="transmembrane region" description="Helical" evidence="6">
    <location>
        <begin position="248"/>
        <end position="270"/>
    </location>
</feature>
<evidence type="ECO:0000259" key="7">
    <source>
        <dbReference type="Pfam" id="PF00361"/>
    </source>
</evidence>
<keyword evidence="2 5" id="KW-0812">Transmembrane</keyword>
<dbReference type="EMBL" id="CP024160">
    <property type="protein sequence ID" value="ATP53394.1"/>
    <property type="molecule type" value="Genomic_DNA"/>
</dbReference>
<dbReference type="GO" id="GO:0015990">
    <property type="term" value="P:electron transport coupled proton transport"/>
    <property type="evidence" value="ECO:0007669"/>
    <property type="project" value="TreeGrafter"/>
</dbReference>
<gene>
    <name evidence="10" type="primary">mrpA_1</name>
    <name evidence="10" type="ORF">CKJAJONC_00041</name>
    <name evidence="9" type="ORF">CSV91_01885</name>
</gene>
<evidence type="ECO:0000313" key="10">
    <source>
        <dbReference type="EMBL" id="VWL93015.1"/>
    </source>
</evidence>
<feature type="transmembrane region" description="Helical" evidence="6">
    <location>
        <begin position="6"/>
        <end position="28"/>
    </location>
</feature>
<dbReference type="PRINTS" id="PR01434">
    <property type="entry name" value="NADHDHGNASE5"/>
</dbReference>
<evidence type="ECO:0000256" key="3">
    <source>
        <dbReference type="ARBA" id="ARBA00022989"/>
    </source>
</evidence>
<dbReference type="GeneID" id="92849124"/>
<evidence type="ECO:0000256" key="6">
    <source>
        <dbReference type="SAM" id="Phobius"/>
    </source>
</evidence>
<comment type="subcellular location">
    <subcellularLocation>
        <location evidence="1">Endomembrane system</location>
        <topology evidence="1">Multi-pass membrane protein</topology>
    </subcellularLocation>
    <subcellularLocation>
        <location evidence="5">Membrane</location>
        <topology evidence="5">Multi-pass membrane protein</topology>
    </subcellularLocation>
</comment>
<feature type="transmembrane region" description="Helical" evidence="6">
    <location>
        <begin position="35"/>
        <end position="55"/>
    </location>
</feature>
<keyword evidence="3 6" id="KW-1133">Transmembrane helix</keyword>
<proteinExistence type="predicted"/>
<feature type="transmembrane region" description="Helical" evidence="6">
    <location>
        <begin position="377"/>
        <end position="396"/>
    </location>
</feature>
<evidence type="ECO:0000256" key="1">
    <source>
        <dbReference type="ARBA" id="ARBA00004127"/>
    </source>
</evidence>
<dbReference type="KEGG" id="caer:CSV91_01885"/>